<dbReference type="AlphaFoldDB" id="A0A7W8JYE6"/>
<keyword evidence="7" id="KW-1185">Reference proteome</keyword>
<keyword evidence="4" id="KW-0804">Transcription</keyword>
<dbReference type="PROSITE" id="PS50931">
    <property type="entry name" value="HTH_LYSR"/>
    <property type="match status" value="1"/>
</dbReference>
<dbReference type="Pfam" id="PF03466">
    <property type="entry name" value="LysR_substrate"/>
    <property type="match status" value="1"/>
</dbReference>
<dbReference type="InterPro" id="IPR036388">
    <property type="entry name" value="WH-like_DNA-bd_sf"/>
</dbReference>
<keyword evidence="2" id="KW-0805">Transcription regulation</keyword>
<evidence type="ECO:0000256" key="4">
    <source>
        <dbReference type="ARBA" id="ARBA00023163"/>
    </source>
</evidence>
<dbReference type="Proteomes" id="UP000552709">
    <property type="component" value="Unassembled WGS sequence"/>
</dbReference>
<dbReference type="RefSeq" id="WP_184134328.1">
    <property type="nucleotide sequence ID" value="NZ_JACHFL010000009.1"/>
</dbReference>
<comment type="similarity">
    <text evidence="1">Belongs to the LysR transcriptional regulatory family.</text>
</comment>
<reference evidence="6 7" key="1">
    <citation type="submission" date="2020-08" db="EMBL/GenBank/DDBJ databases">
        <title>Genomic Encyclopedia of Type Strains, Phase IV (KMG-IV): sequencing the most valuable type-strain genomes for metagenomic binning, comparative biology and taxonomic classification.</title>
        <authorList>
            <person name="Goeker M."/>
        </authorList>
    </citation>
    <scope>NUCLEOTIDE SEQUENCE [LARGE SCALE GENOMIC DNA]</scope>
    <source>
        <strain evidence="6 7">DSM 27939</strain>
    </source>
</reference>
<dbReference type="InterPro" id="IPR005119">
    <property type="entry name" value="LysR_subst-bd"/>
</dbReference>
<organism evidence="6 7">
    <name type="scientific">Deinococcus humi</name>
    <dbReference type="NCBI Taxonomy" id="662880"/>
    <lineage>
        <taxon>Bacteria</taxon>
        <taxon>Thermotogati</taxon>
        <taxon>Deinococcota</taxon>
        <taxon>Deinococci</taxon>
        <taxon>Deinococcales</taxon>
        <taxon>Deinococcaceae</taxon>
        <taxon>Deinococcus</taxon>
    </lineage>
</organism>
<gene>
    <name evidence="6" type="ORF">HNQ08_003341</name>
</gene>
<dbReference type="GO" id="GO:0003677">
    <property type="term" value="F:DNA binding"/>
    <property type="evidence" value="ECO:0007669"/>
    <property type="project" value="UniProtKB-KW"/>
</dbReference>
<sequence length="324" mass="34323">MTAEPPARLPVSGQLPALGSAHLSVLLGVAEAGSFSEAALRLGLAQSTVSHTVRAAETALGLQIFERGRHGAWPTAAGARVLAHARHAADALRAMTAPAPTLCGTLRVVSCRSVIRQFITPALNGFQHLYPGVEVRVRDTSGEHDEIEAQVLAGEADLGLGRLPVRPELRARALFADEYLIITAAHAPPIRSWDDFHRAAYIVCEEDCAPFIAAHVARYSQPPAPSVCLKDPQVALGRVAEGHGFTVLTGLVCVPLPSHLRAYPLPTPLWRPIGSVTRRGQAEVSALIDAFQDAVLSPGALRASAGRQASLVRFGGIETEPLAF</sequence>
<dbReference type="Gene3D" id="3.40.190.290">
    <property type="match status" value="1"/>
</dbReference>
<dbReference type="SUPFAM" id="SSF46785">
    <property type="entry name" value="Winged helix' DNA-binding domain"/>
    <property type="match status" value="1"/>
</dbReference>
<dbReference type="InterPro" id="IPR050950">
    <property type="entry name" value="HTH-type_LysR_regulators"/>
</dbReference>
<dbReference type="InterPro" id="IPR000847">
    <property type="entry name" value="LysR_HTH_N"/>
</dbReference>
<dbReference type="SUPFAM" id="SSF53850">
    <property type="entry name" value="Periplasmic binding protein-like II"/>
    <property type="match status" value="1"/>
</dbReference>
<dbReference type="CDD" id="cd05466">
    <property type="entry name" value="PBP2_LTTR_substrate"/>
    <property type="match status" value="1"/>
</dbReference>
<evidence type="ECO:0000256" key="3">
    <source>
        <dbReference type="ARBA" id="ARBA00023125"/>
    </source>
</evidence>
<dbReference type="PANTHER" id="PTHR30419">
    <property type="entry name" value="HTH-TYPE TRANSCRIPTIONAL REGULATOR YBHD"/>
    <property type="match status" value="1"/>
</dbReference>
<dbReference type="GO" id="GO:0003700">
    <property type="term" value="F:DNA-binding transcription factor activity"/>
    <property type="evidence" value="ECO:0007669"/>
    <property type="project" value="InterPro"/>
</dbReference>
<comment type="caution">
    <text evidence="6">The sequence shown here is derived from an EMBL/GenBank/DDBJ whole genome shotgun (WGS) entry which is preliminary data.</text>
</comment>
<evidence type="ECO:0000313" key="7">
    <source>
        <dbReference type="Proteomes" id="UP000552709"/>
    </source>
</evidence>
<evidence type="ECO:0000256" key="2">
    <source>
        <dbReference type="ARBA" id="ARBA00023015"/>
    </source>
</evidence>
<feature type="domain" description="HTH lysR-type" evidence="5">
    <location>
        <begin position="18"/>
        <end position="75"/>
    </location>
</feature>
<name>A0A7W8JYE6_9DEIO</name>
<dbReference type="GO" id="GO:0005829">
    <property type="term" value="C:cytosol"/>
    <property type="evidence" value="ECO:0007669"/>
    <property type="project" value="TreeGrafter"/>
</dbReference>
<proteinExistence type="inferred from homology"/>
<dbReference type="Gene3D" id="1.10.10.10">
    <property type="entry name" value="Winged helix-like DNA-binding domain superfamily/Winged helix DNA-binding domain"/>
    <property type="match status" value="1"/>
</dbReference>
<evidence type="ECO:0000256" key="1">
    <source>
        <dbReference type="ARBA" id="ARBA00009437"/>
    </source>
</evidence>
<keyword evidence="3 6" id="KW-0238">DNA-binding</keyword>
<dbReference type="EMBL" id="JACHFL010000009">
    <property type="protein sequence ID" value="MBB5364233.1"/>
    <property type="molecule type" value="Genomic_DNA"/>
</dbReference>
<dbReference type="InterPro" id="IPR036390">
    <property type="entry name" value="WH_DNA-bd_sf"/>
</dbReference>
<dbReference type="Pfam" id="PF00126">
    <property type="entry name" value="HTH_1"/>
    <property type="match status" value="1"/>
</dbReference>
<evidence type="ECO:0000259" key="5">
    <source>
        <dbReference type="PROSITE" id="PS50931"/>
    </source>
</evidence>
<evidence type="ECO:0000313" key="6">
    <source>
        <dbReference type="EMBL" id="MBB5364233.1"/>
    </source>
</evidence>
<accession>A0A7W8JYE6</accession>
<protein>
    <submittedName>
        <fullName evidence="6">DNA-binding transcriptional LysR family regulator</fullName>
    </submittedName>
</protein>